<dbReference type="AlphaFoldDB" id="A0AAD6WR66"/>
<accession>A0AAD6WR66</accession>
<sequence length="302" mass="32906">MDGFLSLRKRDIPRPPPAPPRRRPATVSLAPLLTILPEEEEGSEPEFNDLSSSPPRLGPAAFGLNDVLNVAQLMSDVEWGRFSMTPSSSQQILSPLPYETPSWFAPFVQHLLDMPIPIQSPPASPPTNAVLTRPAPPASARQLLSLRYTAELHILEALSGQGYGTAYIHYTRYRLLKHIASAAGLSIDKPSQTSSIDGVPLNYQDLFDWAQVNPGTFANVKPTIVNSERVRRELSRSQSTLNSPQRVLLGHLSALATDPSPHDGQVVALRWGLSELGRNIARCGSILPPAGPRQSTVVRISV</sequence>
<gene>
    <name evidence="2" type="ORF">C8F04DRAFT_1153729</name>
</gene>
<keyword evidence="3" id="KW-1185">Reference proteome</keyword>
<dbReference type="Proteomes" id="UP001218188">
    <property type="component" value="Unassembled WGS sequence"/>
</dbReference>
<evidence type="ECO:0000313" key="3">
    <source>
        <dbReference type="Proteomes" id="UP001218188"/>
    </source>
</evidence>
<dbReference type="EMBL" id="JARJCM010000370">
    <property type="protein sequence ID" value="KAJ7017919.1"/>
    <property type="molecule type" value="Genomic_DNA"/>
</dbReference>
<feature type="region of interest" description="Disordered" evidence="1">
    <location>
        <begin position="1"/>
        <end position="27"/>
    </location>
</feature>
<name>A0AAD6WR66_9AGAR</name>
<reference evidence="2" key="1">
    <citation type="submission" date="2023-03" db="EMBL/GenBank/DDBJ databases">
        <title>Massive genome expansion in bonnet fungi (Mycena s.s.) driven by repeated elements and novel gene families across ecological guilds.</title>
        <authorList>
            <consortium name="Lawrence Berkeley National Laboratory"/>
            <person name="Harder C.B."/>
            <person name="Miyauchi S."/>
            <person name="Viragh M."/>
            <person name="Kuo A."/>
            <person name="Thoen E."/>
            <person name="Andreopoulos B."/>
            <person name="Lu D."/>
            <person name="Skrede I."/>
            <person name="Drula E."/>
            <person name="Henrissat B."/>
            <person name="Morin E."/>
            <person name="Kohler A."/>
            <person name="Barry K."/>
            <person name="LaButti K."/>
            <person name="Morin E."/>
            <person name="Salamov A."/>
            <person name="Lipzen A."/>
            <person name="Mereny Z."/>
            <person name="Hegedus B."/>
            <person name="Baldrian P."/>
            <person name="Stursova M."/>
            <person name="Weitz H."/>
            <person name="Taylor A."/>
            <person name="Grigoriev I.V."/>
            <person name="Nagy L.G."/>
            <person name="Martin F."/>
            <person name="Kauserud H."/>
        </authorList>
    </citation>
    <scope>NUCLEOTIDE SEQUENCE</scope>
    <source>
        <strain evidence="2">CBHHK200</strain>
    </source>
</reference>
<proteinExistence type="predicted"/>
<comment type="caution">
    <text evidence="2">The sequence shown here is derived from an EMBL/GenBank/DDBJ whole genome shotgun (WGS) entry which is preliminary data.</text>
</comment>
<evidence type="ECO:0000256" key="1">
    <source>
        <dbReference type="SAM" id="MobiDB-lite"/>
    </source>
</evidence>
<protein>
    <submittedName>
        <fullName evidence="2">Uncharacterized protein</fullName>
    </submittedName>
</protein>
<organism evidence="2 3">
    <name type="scientific">Mycena alexandri</name>
    <dbReference type="NCBI Taxonomy" id="1745969"/>
    <lineage>
        <taxon>Eukaryota</taxon>
        <taxon>Fungi</taxon>
        <taxon>Dikarya</taxon>
        <taxon>Basidiomycota</taxon>
        <taxon>Agaricomycotina</taxon>
        <taxon>Agaricomycetes</taxon>
        <taxon>Agaricomycetidae</taxon>
        <taxon>Agaricales</taxon>
        <taxon>Marasmiineae</taxon>
        <taxon>Mycenaceae</taxon>
        <taxon>Mycena</taxon>
    </lineage>
</organism>
<evidence type="ECO:0000313" key="2">
    <source>
        <dbReference type="EMBL" id="KAJ7017919.1"/>
    </source>
</evidence>